<comment type="caution">
    <text evidence="1">The sequence shown here is derived from an EMBL/GenBank/DDBJ whole genome shotgun (WGS) entry which is preliminary data.</text>
</comment>
<gene>
    <name evidence="1" type="ORF">AAFF_G00148560</name>
</gene>
<evidence type="ECO:0000313" key="2">
    <source>
        <dbReference type="Proteomes" id="UP001221898"/>
    </source>
</evidence>
<dbReference type="AlphaFoldDB" id="A0AAD7RPT6"/>
<name>A0AAD7RPT6_9TELE</name>
<sequence>HPHSSGEIHRHDDTERVGDGHGAVLQAERNQARLSLRPVVMETAAFLCFSITAGVLNSGVPLNSDSSGCTTATRKYWNTETAQWCTLFTRANLNTLDVPDRTTPCIHRTKGQICSGTHPYPQSPQIPAPPASVLHPHPFY</sequence>
<feature type="non-terminal residue" evidence="1">
    <location>
        <position position="1"/>
    </location>
</feature>
<accession>A0AAD7RPT6</accession>
<organism evidence="1 2">
    <name type="scientific">Aldrovandia affinis</name>
    <dbReference type="NCBI Taxonomy" id="143900"/>
    <lineage>
        <taxon>Eukaryota</taxon>
        <taxon>Metazoa</taxon>
        <taxon>Chordata</taxon>
        <taxon>Craniata</taxon>
        <taxon>Vertebrata</taxon>
        <taxon>Euteleostomi</taxon>
        <taxon>Actinopterygii</taxon>
        <taxon>Neopterygii</taxon>
        <taxon>Teleostei</taxon>
        <taxon>Notacanthiformes</taxon>
        <taxon>Halosauridae</taxon>
        <taxon>Aldrovandia</taxon>
    </lineage>
</organism>
<evidence type="ECO:0000313" key="1">
    <source>
        <dbReference type="EMBL" id="KAJ8387922.1"/>
    </source>
</evidence>
<keyword evidence="2" id="KW-1185">Reference proteome</keyword>
<protein>
    <submittedName>
        <fullName evidence="1">Uncharacterized protein</fullName>
    </submittedName>
</protein>
<dbReference type="EMBL" id="JAINUG010000203">
    <property type="protein sequence ID" value="KAJ8387922.1"/>
    <property type="molecule type" value="Genomic_DNA"/>
</dbReference>
<proteinExistence type="predicted"/>
<reference evidence="1" key="1">
    <citation type="journal article" date="2023" name="Science">
        <title>Genome structures resolve the early diversification of teleost fishes.</title>
        <authorList>
            <person name="Parey E."/>
            <person name="Louis A."/>
            <person name="Montfort J."/>
            <person name="Bouchez O."/>
            <person name="Roques C."/>
            <person name="Iampietro C."/>
            <person name="Lluch J."/>
            <person name="Castinel A."/>
            <person name="Donnadieu C."/>
            <person name="Desvignes T."/>
            <person name="Floi Bucao C."/>
            <person name="Jouanno E."/>
            <person name="Wen M."/>
            <person name="Mejri S."/>
            <person name="Dirks R."/>
            <person name="Jansen H."/>
            <person name="Henkel C."/>
            <person name="Chen W.J."/>
            <person name="Zahm M."/>
            <person name="Cabau C."/>
            <person name="Klopp C."/>
            <person name="Thompson A.W."/>
            <person name="Robinson-Rechavi M."/>
            <person name="Braasch I."/>
            <person name="Lecointre G."/>
            <person name="Bobe J."/>
            <person name="Postlethwait J.H."/>
            <person name="Berthelot C."/>
            <person name="Roest Crollius H."/>
            <person name="Guiguen Y."/>
        </authorList>
    </citation>
    <scope>NUCLEOTIDE SEQUENCE</scope>
    <source>
        <strain evidence="1">NC1722</strain>
    </source>
</reference>
<dbReference type="Proteomes" id="UP001221898">
    <property type="component" value="Unassembled WGS sequence"/>
</dbReference>